<dbReference type="RefSeq" id="WP_307348853.1">
    <property type="nucleotide sequence ID" value="NZ_JAUSVS010000003.1"/>
</dbReference>
<evidence type="ECO:0000259" key="2">
    <source>
        <dbReference type="Pfam" id="PF01266"/>
    </source>
</evidence>
<dbReference type="Proteomes" id="UP001228905">
    <property type="component" value="Unassembled WGS sequence"/>
</dbReference>
<reference evidence="3 4" key="1">
    <citation type="submission" date="2023-07" db="EMBL/GenBank/DDBJ databases">
        <title>Genomic Encyclopedia of Type Strains, Phase IV (KMG-IV): sequencing the most valuable type-strain genomes for metagenomic binning, comparative biology and taxonomic classification.</title>
        <authorList>
            <person name="Goeker M."/>
        </authorList>
    </citation>
    <scope>NUCLEOTIDE SEQUENCE [LARGE SCALE GENOMIC DNA]</scope>
    <source>
        <strain evidence="3 4">DSM 18695</strain>
    </source>
</reference>
<evidence type="ECO:0000313" key="3">
    <source>
        <dbReference type="EMBL" id="MDQ0464281.1"/>
    </source>
</evidence>
<dbReference type="InterPro" id="IPR006076">
    <property type="entry name" value="FAD-dep_OxRdtase"/>
</dbReference>
<dbReference type="PANTHER" id="PTHR13847">
    <property type="entry name" value="SARCOSINE DEHYDROGENASE-RELATED"/>
    <property type="match status" value="1"/>
</dbReference>
<dbReference type="EC" id="1.4.3.-" evidence="3"/>
<dbReference type="PANTHER" id="PTHR13847:SF281">
    <property type="entry name" value="FAD DEPENDENT OXIDOREDUCTASE DOMAIN-CONTAINING PROTEIN"/>
    <property type="match status" value="1"/>
</dbReference>
<keyword evidence="4" id="KW-1185">Reference proteome</keyword>
<dbReference type="InterPro" id="IPR036188">
    <property type="entry name" value="FAD/NAD-bd_sf"/>
</dbReference>
<accession>A0ABU0ISE9</accession>
<keyword evidence="1 3" id="KW-0560">Oxidoreductase</keyword>
<dbReference type="Gene3D" id="3.50.50.60">
    <property type="entry name" value="FAD/NAD(P)-binding domain"/>
    <property type="match status" value="1"/>
</dbReference>
<feature type="domain" description="FAD dependent oxidoreductase" evidence="2">
    <location>
        <begin position="32"/>
        <end position="375"/>
    </location>
</feature>
<evidence type="ECO:0000256" key="1">
    <source>
        <dbReference type="ARBA" id="ARBA00023002"/>
    </source>
</evidence>
<protein>
    <submittedName>
        <fullName evidence="3">Gamma-glutamylputrescine oxidase</fullName>
        <ecNumber evidence="3">1.4.3.-</ecNumber>
    </submittedName>
</protein>
<name>A0ABU0ISE9_9CAUL</name>
<proteinExistence type="predicted"/>
<comment type="caution">
    <text evidence="3">The sequence shown here is derived from an EMBL/GenBank/DDBJ whole genome shotgun (WGS) entry which is preliminary data.</text>
</comment>
<dbReference type="Pfam" id="PF01266">
    <property type="entry name" value="DAO"/>
    <property type="match status" value="1"/>
</dbReference>
<dbReference type="Gene3D" id="3.30.9.10">
    <property type="entry name" value="D-Amino Acid Oxidase, subunit A, domain 2"/>
    <property type="match status" value="1"/>
</dbReference>
<evidence type="ECO:0000313" key="4">
    <source>
        <dbReference type="Proteomes" id="UP001228905"/>
    </source>
</evidence>
<organism evidence="3 4">
    <name type="scientific">Caulobacter ginsengisoli</name>
    <dbReference type="NCBI Taxonomy" id="400775"/>
    <lineage>
        <taxon>Bacteria</taxon>
        <taxon>Pseudomonadati</taxon>
        <taxon>Pseudomonadota</taxon>
        <taxon>Alphaproteobacteria</taxon>
        <taxon>Caulobacterales</taxon>
        <taxon>Caulobacteraceae</taxon>
        <taxon>Caulobacter</taxon>
    </lineage>
</organism>
<gene>
    <name evidence="3" type="ORF">QO010_002062</name>
</gene>
<dbReference type="EMBL" id="JAUSVS010000003">
    <property type="protein sequence ID" value="MDQ0464281.1"/>
    <property type="molecule type" value="Genomic_DNA"/>
</dbReference>
<dbReference type="GO" id="GO:0016491">
    <property type="term" value="F:oxidoreductase activity"/>
    <property type="evidence" value="ECO:0007669"/>
    <property type="project" value="UniProtKB-KW"/>
</dbReference>
<dbReference type="SUPFAM" id="SSF51905">
    <property type="entry name" value="FAD/NAD(P)-binding domain"/>
    <property type="match status" value="1"/>
</dbReference>
<sequence>MRNTGHPAGSWYAATADLPETRPALKSEVQADVCVVGAGFTGLGAALELARRGAKVVVVEEATVGSGGTGRNGGQVHPGQRREQDWLERVVGAEDARRLWTLAEEARANLHSLIGEIDCDWRPGLIQARHRLVGAEHEAAYADLLAERYDYPLLEVVDRERMTHLLGTDRYFGGLIDHGGGHLHPLKLALGMARLAEAAGATIHERSRVTGLEPGRVRTAHGSVECERMILTGDGYLDGLVPALETRVMPINNFIAVTEPLDDPTILPSDMAAADSRFVIRYWRKTPDGRLLFGGGETYTPRFPADIAGFVRRHMLGTYPQLASAAITHAWGGTLGVTTTRLPYVGGPMPGVLAAAGYSGQGVMLAPYFGRLLAQAALGEAALLEPLKRLPTPAFPGGKWLRWPALAAGMSWYALRDRL</sequence>